<sequence length="562" mass="63177">MMKLKKKSLKNNEYELFVTLLGRTKISQGAKLSYRLMKLSYPNSEESIYTLFESAILAKESDTKKYLLKIGHTANVSKEYWTKAHQELSQDIEQYITLCHKPGYYHHRYLCVNDKVLGKGDKKADILILHPDVKKHLPVEDKQGTLKEWKKEVAPYALYSSRILLAMCCGFSGFILHLLGMEGGGFHLWGTSSYGKTSCGYIIASLAGDPQYVIVMWNNTDKGLEEIAVAHNDSFLVLDESKLLDKDTIVAAKTMQNRVYTISGGKGKTRSAMYENQVAEWRESIFSTGEVSLQQLAEQGNIERLDGEGVRMIDVPADAGCDFGVFENLPPNMKSANKLVDKIKQVSHLYYGSAKPKFLKCLIDDLQEDEEILKANIEKNIEYFLERTGVNYRSGIQLRTAKRFAVAYAAGCLAIEYGILPSTFTKSVIGKGIRKCYKDSINGVNKCGLVPNEGLLKEINTILSNQPMNLINSKGYSVEQIEEADAVISLVKGIEVIAVKPDIVHRHLEQKKQRKYALSTLTKAGILLVDSGKEFSTVPIRYQNKVVGRRYCFILDKLKDIN</sequence>
<keyword evidence="1" id="KW-0472">Membrane</keyword>
<reference evidence="4" key="2">
    <citation type="submission" date="2008-04" db="EMBL/GenBank/DDBJ databases">
        <title>Draft genome sequence of Providencia stuartii(ATCC 25827).</title>
        <authorList>
            <person name="Sudarsanam P."/>
            <person name="Ley R."/>
            <person name="Guruge J."/>
            <person name="Turnbaugh P.J."/>
            <person name="Mahowald M."/>
            <person name="Liep D."/>
            <person name="Gordon J."/>
        </authorList>
    </citation>
    <scope>NUCLEOTIDE SEQUENCE [LARGE SCALE GENOMIC DNA]</scope>
    <source>
        <strain evidence="4">ATCC 25827</strain>
    </source>
</reference>
<comment type="caution">
    <text evidence="3">The sequence shown here is derived from an EMBL/GenBank/DDBJ whole genome shotgun (WGS) entry which is preliminary data.</text>
</comment>
<evidence type="ECO:0000313" key="3">
    <source>
        <dbReference type="EMBL" id="EDU60532.1"/>
    </source>
</evidence>
<feature type="transmembrane region" description="Helical" evidence="1">
    <location>
        <begin position="156"/>
        <end position="179"/>
    </location>
</feature>
<dbReference type="Proteomes" id="UP000004506">
    <property type="component" value="Unassembled WGS sequence"/>
</dbReference>
<dbReference type="Pfam" id="PF06048">
    <property type="entry name" value="DUF927"/>
    <property type="match status" value="1"/>
</dbReference>
<dbReference type="EMBL" id="ABJD02000101">
    <property type="protein sequence ID" value="EDU60532.1"/>
    <property type="molecule type" value="Genomic_DNA"/>
</dbReference>
<dbReference type="InterPro" id="IPR009270">
    <property type="entry name" value="DUF927"/>
</dbReference>
<organism evidence="3 4">
    <name type="scientific">Providencia stuartii ATCC 25827</name>
    <dbReference type="NCBI Taxonomy" id="471874"/>
    <lineage>
        <taxon>Bacteria</taxon>
        <taxon>Pseudomonadati</taxon>
        <taxon>Pseudomonadota</taxon>
        <taxon>Gammaproteobacteria</taxon>
        <taxon>Enterobacterales</taxon>
        <taxon>Morganellaceae</taxon>
        <taxon>Providencia</taxon>
    </lineage>
</organism>
<keyword evidence="1" id="KW-1133">Transmembrane helix</keyword>
<feature type="domain" description="DUF927" evidence="2">
    <location>
        <begin position="51"/>
        <end position="272"/>
    </location>
</feature>
<evidence type="ECO:0000313" key="4">
    <source>
        <dbReference type="Proteomes" id="UP000004506"/>
    </source>
</evidence>
<dbReference type="RefSeq" id="WP_004922860.1">
    <property type="nucleotide sequence ID" value="NZ_DS607663.1"/>
</dbReference>
<proteinExistence type="predicted"/>
<accession>A0AA86YMB0</accession>
<keyword evidence="1" id="KW-0812">Transmembrane</keyword>
<name>A0AA86YMB0_PROST</name>
<gene>
    <name evidence="3" type="ORF">PROSTU_03739</name>
</gene>
<protein>
    <recommendedName>
        <fullName evidence="2">DUF927 domain-containing protein</fullName>
    </recommendedName>
</protein>
<evidence type="ECO:0000259" key="2">
    <source>
        <dbReference type="Pfam" id="PF06048"/>
    </source>
</evidence>
<reference evidence="3 4" key="3">
    <citation type="submission" date="2008-05" db="EMBL/GenBank/DDBJ databases">
        <authorList>
            <person name="Fulton L."/>
            <person name="Clifton S."/>
            <person name="Fulton B."/>
            <person name="Xu J."/>
            <person name="Minx P."/>
            <person name="Pepin K.H."/>
            <person name="Johnson M."/>
            <person name="Thiruvilangam P."/>
            <person name="Bhonagiri V."/>
            <person name="Nash W.E."/>
            <person name="Mardis E.R."/>
            <person name="Wilson R.K."/>
        </authorList>
    </citation>
    <scope>NUCLEOTIDE SEQUENCE [LARGE SCALE GENOMIC DNA]</scope>
    <source>
        <strain evidence="3 4">ATCC 25827</strain>
    </source>
</reference>
<evidence type="ECO:0000256" key="1">
    <source>
        <dbReference type="SAM" id="Phobius"/>
    </source>
</evidence>
<reference evidence="4" key="1">
    <citation type="submission" date="2008-04" db="EMBL/GenBank/DDBJ databases">
        <title>Draft genome sequence of Providencia stuartii (ATCC 25827).</title>
        <authorList>
            <person name="Sudarsanam P."/>
            <person name="Ley R."/>
            <person name="Guruge J."/>
            <person name="Turnbaugh P.J."/>
            <person name="Mahowald M."/>
            <person name="Liep D."/>
            <person name="Gordon J."/>
        </authorList>
    </citation>
    <scope>NUCLEOTIDE SEQUENCE [LARGE SCALE GENOMIC DNA]</scope>
    <source>
        <strain evidence="4">ATCC 25827</strain>
    </source>
</reference>
<dbReference type="AlphaFoldDB" id="A0AA86YMB0"/>